<evidence type="ECO:0000256" key="5">
    <source>
        <dbReference type="ARBA" id="ARBA00023136"/>
    </source>
</evidence>
<protein>
    <submittedName>
        <fullName evidence="7">Tetraspanin 8</fullName>
    </submittedName>
</protein>
<organism evidence="7 8">
    <name type="scientific">Pelusios castaneus</name>
    <name type="common">West African mud turtle</name>
    <dbReference type="NCBI Taxonomy" id="367368"/>
    <lineage>
        <taxon>Eukaryota</taxon>
        <taxon>Metazoa</taxon>
        <taxon>Chordata</taxon>
        <taxon>Craniata</taxon>
        <taxon>Vertebrata</taxon>
        <taxon>Euteleostomi</taxon>
        <taxon>Archelosauria</taxon>
        <taxon>Testudinata</taxon>
        <taxon>Testudines</taxon>
        <taxon>Pleurodira</taxon>
        <taxon>Pelomedusidae</taxon>
        <taxon>Pelusios</taxon>
    </lineage>
</organism>
<dbReference type="AlphaFoldDB" id="A0A8C8S4M8"/>
<feature type="transmembrane region" description="Helical" evidence="6">
    <location>
        <begin position="12"/>
        <end position="35"/>
    </location>
</feature>
<evidence type="ECO:0000313" key="8">
    <source>
        <dbReference type="Proteomes" id="UP000694393"/>
    </source>
</evidence>
<dbReference type="GO" id="GO:0005886">
    <property type="term" value="C:plasma membrane"/>
    <property type="evidence" value="ECO:0007669"/>
    <property type="project" value="TreeGrafter"/>
</dbReference>
<accession>A0A8C8S4M8</accession>
<dbReference type="Ensembl" id="ENSPCET00000014958.1">
    <property type="protein sequence ID" value="ENSPCEP00000014433.1"/>
    <property type="gene ID" value="ENSPCEG00000011403.1"/>
</dbReference>
<evidence type="ECO:0000313" key="7">
    <source>
        <dbReference type="Ensembl" id="ENSPCEP00000014433.1"/>
    </source>
</evidence>
<dbReference type="PROSITE" id="PS00421">
    <property type="entry name" value="TM4_1"/>
    <property type="match status" value="1"/>
</dbReference>
<proteinExistence type="inferred from homology"/>
<keyword evidence="3 6" id="KW-0812">Transmembrane</keyword>
<name>A0A8C8S4M8_9SAUR</name>
<evidence type="ECO:0000256" key="3">
    <source>
        <dbReference type="ARBA" id="ARBA00022692"/>
    </source>
</evidence>
<comment type="subcellular location">
    <subcellularLocation>
        <location evidence="1">Membrane</location>
        <topology evidence="1">Multi-pass membrane protein</topology>
    </subcellularLocation>
</comment>
<dbReference type="PANTHER" id="PTHR19282">
    <property type="entry name" value="TETRASPANIN"/>
    <property type="match status" value="1"/>
</dbReference>
<evidence type="ECO:0000256" key="1">
    <source>
        <dbReference type="ARBA" id="ARBA00004141"/>
    </source>
</evidence>
<reference evidence="7" key="1">
    <citation type="submission" date="2025-08" db="UniProtKB">
        <authorList>
            <consortium name="Ensembl"/>
        </authorList>
    </citation>
    <scope>IDENTIFICATION</scope>
</reference>
<keyword evidence="5 6" id="KW-0472">Membrane</keyword>
<evidence type="ECO:0000256" key="2">
    <source>
        <dbReference type="ARBA" id="ARBA00006840"/>
    </source>
</evidence>
<dbReference type="Pfam" id="PF00335">
    <property type="entry name" value="Tetraspanin"/>
    <property type="match status" value="1"/>
</dbReference>
<evidence type="ECO:0000256" key="6">
    <source>
        <dbReference type="SAM" id="Phobius"/>
    </source>
</evidence>
<dbReference type="InterPro" id="IPR018499">
    <property type="entry name" value="Tetraspanin/Peripherin"/>
</dbReference>
<reference evidence="7" key="2">
    <citation type="submission" date="2025-09" db="UniProtKB">
        <authorList>
            <consortium name="Ensembl"/>
        </authorList>
    </citation>
    <scope>IDENTIFICATION</scope>
</reference>
<sequence length="154" mass="17480">MAGVSSFMKYSMFIFNFVFWVCGCIILGVSIWIRVSKAAQEDFHLNNSLFSAVDLMIAVGCIIMILGFLGCCGAMKESQCMLLLVGAQKEKSSPKLFEPKLRLAEKFLLNETCCNLRQFFWTHSTKHMVGSFSLSYKGNFHKWGWQGFQNNGPY</sequence>
<keyword evidence="4 6" id="KW-1133">Transmembrane helix</keyword>
<evidence type="ECO:0000256" key="4">
    <source>
        <dbReference type="ARBA" id="ARBA00022989"/>
    </source>
</evidence>
<feature type="transmembrane region" description="Helical" evidence="6">
    <location>
        <begin position="55"/>
        <end position="75"/>
    </location>
</feature>
<dbReference type="Proteomes" id="UP000694393">
    <property type="component" value="Unplaced"/>
</dbReference>
<dbReference type="PANTHER" id="PTHR19282:SF380">
    <property type="entry name" value="TETRASPANIN-8"/>
    <property type="match status" value="1"/>
</dbReference>
<comment type="similarity">
    <text evidence="2">Belongs to the tetraspanin (TM4SF) family.</text>
</comment>
<dbReference type="PRINTS" id="PR00259">
    <property type="entry name" value="TMFOUR"/>
</dbReference>
<dbReference type="InterPro" id="IPR018503">
    <property type="entry name" value="Tetraspanin_CS"/>
</dbReference>
<keyword evidence="8" id="KW-1185">Reference proteome</keyword>